<evidence type="ECO:0000259" key="1">
    <source>
        <dbReference type="Pfam" id="PF10544"/>
    </source>
</evidence>
<comment type="caution">
    <text evidence="2">The sequence shown here is derived from an EMBL/GenBank/DDBJ whole genome shotgun (WGS) entry which is preliminary data.</text>
</comment>
<feature type="domain" description="Bacteriophage T5 Orf172 DNA-binding" evidence="1">
    <location>
        <begin position="11"/>
        <end position="94"/>
    </location>
</feature>
<proteinExistence type="predicted"/>
<evidence type="ECO:0000313" key="3">
    <source>
        <dbReference type="Proteomes" id="UP000295382"/>
    </source>
</evidence>
<dbReference type="AlphaFoldDB" id="A0A4R3HRQ8"/>
<accession>A0A4R3HRQ8</accession>
<reference evidence="2 3" key="1">
    <citation type="submission" date="2019-03" db="EMBL/GenBank/DDBJ databases">
        <title>Genomic Encyclopedia of Type Strains, Phase IV (KMG-IV): sequencing the most valuable type-strain genomes for metagenomic binning, comparative biology and taxonomic classification.</title>
        <authorList>
            <person name="Goeker M."/>
        </authorList>
    </citation>
    <scope>NUCLEOTIDE SEQUENCE [LARGE SCALE GENOMIC DNA]</scope>
    <source>
        <strain evidence="2 3">DSM 7445</strain>
    </source>
</reference>
<gene>
    <name evidence="2" type="ORF">EDC30_11920</name>
</gene>
<dbReference type="Pfam" id="PF10544">
    <property type="entry name" value="T5orf172"/>
    <property type="match status" value="1"/>
</dbReference>
<dbReference type="InterPro" id="IPR018306">
    <property type="entry name" value="Phage_T5_Orf172_DNA-bd"/>
</dbReference>
<dbReference type="Proteomes" id="UP000295382">
    <property type="component" value="Unassembled WGS sequence"/>
</dbReference>
<keyword evidence="3" id="KW-1185">Reference proteome</keyword>
<protein>
    <submittedName>
        <fullName evidence="2">T5orf172 domain-containing protein</fullName>
    </submittedName>
</protein>
<dbReference type="RefSeq" id="WP_132260352.1">
    <property type="nucleotide sequence ID" value="NZ_SLZQ01000019.1"/>
</dbReference>
<organism evidence="2 3">
    <name type="scientific">Paucimonas lemoignei</name>
    <name type="common">Pseudomonas lemoignei</name>
    <dbReference type="NCBI Taxonomy" id="29443"/>
    <lineage>
        <taxon>Bacteria</taxon>
        <taxon>Pseudomonadati</taxon>
        <taxon>Pseudomonadota</taxon>
        <taxon>Betaproteobacteria</taxon>
        <taxon>Burkholderiales</taxon>
        <taxon>Burkholderiaceae</taxon>
        <taxon>Paucimonas</taxon>
    </lineage>
</organism>
<evidence type="ECO:0000313" key="2">
    <source>
        <dbReference type="EMBL" id="TCS32909.1"/>
    </source>
</evidence>
<name>A0A4R3HRQ8_PAULE</name>
<dbReference type="EMBL" id="SLZQ01000019">
    <property type="protein sequence ID" value="TCS32909.1"/>
    <property type="molecule type" value="Genomic_DNA"/>
</dbReference>
<sequence length="248" mass="27456">MVSTTKYKPAYLYLLKHRTLDRIKIGWSANVPKRSKQLLTQVNFDGSIMLLCRDGVQAERLEKTLHSIVEQYRNPLAAAVPGRTEWFDEEARAIVLAYVDATRQFYKFGCFEPIPKARAITGAEKEALEKRLAAGRAIKESERSAQNEFSIDTAIAAIDQLATEGRIVGAGGNGLLIRGEYDLWMRENMERALTAKNFVGGVFSCYTDSPGLVVATLSPRLIGHSQSSITPRAAVQRLHTRLNSLAGA</sequence>